<dbReference type="STRING" id="1236989.JCM15548_13011"/>
<dbReference type="AlphaFoldDB" id="A0A0E9LZZ3"/>
<organism evidence="2 3">
    <name type="scientific">Geofilum rubicundum JCM 15548</name>
    <dbReference type="NCBI Taxonomy" id="1236989"/>
    <lineage>
        <taxon>Bacteria</taxon>
        <taxon>Pseudomonadati</taxon>
        <taxon>Bacteroidota</taxon>
        <taxon>Bacteroidia</taxon>
        <taxon>Marinilabiliales</taxon>
        <taxon>Marinilabiliaceae</taxon>
        <taxon>Geofilum</taxon>
    </lineage>
</organism>
<keyword evidence="1" id="KW-0812">Transmembrane</keyword>
<keyword evidence="1" id="KW-1133">Transmembrane helix</keyword>
<dbReference type="InterPro" id="IPR046643">
    <property type="entry name" value="DUF6755"/>
</dbReference>
<reference evidence="2 3" key="1">
    <citation type="journal article" date="2015" name="Microbes Environ.">
        <title>Distribution and evolution of nitrogen fixation genes in the phylum bacteroidetes.</title>
        <authorList>
            <person name="Inoue J."/>
            <person name="Oshima K."/>
            <person name="Suda W."/>
            <person name="Sakamoto M."/>
            <person name="Iino T."/>
            <person name="Noda S."/>
            <person name="Hongoh Y."/>
            <person name="Hattori M."/>
            <person name="Ohkuma M."/>
        </authorList>
    </citation>
    <scope>NUCLEOTIDE SEQUENCE [LARGE SCALE GENOMIC DNA]</scope>
    <source>
        <strain evidence="2">JCM 15548</strain>
    </source>
</reference>
<name>A0A0E9LZZ3_9BACT</name>
<sequence>MANFRYSQDNAHRSKSNLLLSAIIVLLILNITFQLWFLFGALNNALQENLEFAIYTAIGSIVMAVFSFWILNYLPDPQKSESKK</sequence>
<proteinExistence type="predicted"/>
<accession>A0A0E9LZZ3</accession>
<dbReference type="OrthoDB" id="676917at2"/>
<dbReference type="EMBL" id="BAZW01000028">
    <property type="protein sequence ID" value="GAO30706.1"/>
    <property type="molecule type" value="Genomic_DNA"/>
</dbReference>
<feature type="transmembrane region" description="Helical" evidence="1">
    <location>
        <begin position="18"/>
        <end position="40"/>
    </location>
</feature>
<evidence type="ECO:0000256" key="1">
    <source>
        <dbReference type="SAM" id="Phobius"/>
    </source>
</evidence>
<protein>
    <submittedName>
        <fullName evidence="2">Uncharacterized protein</fullName>
    </submittedName>
</protein>
<comment type="caution">
    <text evidence="2">The sequence shown here is derived from an EMBL/GenBank/DDBJ whole genome shotgun (WGS) entry which is preliminary data.</text>
</comment>
<evidence type="ECO:0000313" key="2">
    <source>
        <dbReference type="EMBL" id="GAO30706.1"/>
    </source>
</evidence>
<keyword evidence="3" id="KW-1185">Reference proteome</keyword>
<keyword evidence="1" id="KW-0472">Membrane</keyword>
<gene>
    <name evidence="2" type="ORF">JCM15548_13011</name>
</gene>
<dbReference type="RefSeq" id="WP_062125947.1">
    <property type="nucleotide sequence ID" value="NZ_BAZW01000028.1"/>
</dbReference>
<dbReference type="Pfam" id="PF20540">
    <property type="entry name" value="DUF6755"/>
    <property type="match status" value="1"/>
</dbReference>
<dbReference type="Proteomes" id="UP000032900">
    <property type="component" value="Unassembled WGS sequence"/>
</dbReference>
<feature type="transmembrane region" description="Helical" evidence="1">
    <location>
        <begin position="52"/>
        <end position="74"/>
    </location>
</feature>
<evidence type="ECO:0000313" key="3">
    <source>
        <dbReference type="Proteomes" id="UP000032900"/>
    </source>
</evidence>